<protein>
    <recommendedName>
        <fullName evidence="8">Acyltransferase 3 domain-containing protein</fullName>
    </recommendedName>
</protein>
<evidence type="ECO:0000256" key="6">
    <source>
        <dbReference type="ARBA" id="ARBA00023136"/>
    </source>
</evidence>
<evidence type="ECO:0000256" key="1">
    <source>
        <dbReference type="ARBA" id="ARBA00004651"/>
    </source>
</evidence>
<organism evidence="9 10">
    <name type="scientific">Oceanidesulfovibrio marinus</name>
    <dbReference type="NCBI Taxonomy" id="370038"/>
    <lineage>
        <taxon>Bacteria</taxon>
        <taxon>Pseudomonadati</taxon>
        <taxon>Thermodesulfobacteriota</taxon>
        <taxon>Desulfovibrionia</taxon>
        <taxon>Desulfovibrionales</taxon>
        <taxon>Desulfovibrionaceae</taxon>
        <taxon>Oceanidesulfovibrio</taxon>
    </lineage>
</organism>
<evidence type="ECO:0000313" key="9">
    <source>
        <dbReference type="EMBL" id="QJT08277.1"/>
    </source>
</evidence>
<gene>
    <name evidence="9" type="ORF">E8L03_04750</name>
</gene>
<feature type="transmembrane region" description="Helical" evidence="7">
    <location>
        <begin position="238"/>
        <end position="257"/>
    </location>
</feature>
<keyword evidence="5 7" id="KW-1133">Transmembrane helix</keyword>
<comment type="similarity">
    <text evidence="2">Belongs to the acyltransferase 3 family.</text>
</comment>
<dbReference type="InterPro" id="IPR002656">
    <property type="entry name" value="Acyl_transf_3_dom"/>
</dbReference>
<evidence type="ECO:0000256" key="7">
    <source>
        <dbReference type="SAM" id="Phobius"/>
    </source>
</evidence>
<feature type="transmembrane region" description="Helical" evidence="7">
    <location>
        <begin position="105"/>
        <end position="122"/>
    </location>
</feature>
<feature type="transmembrane region" description="Helical" evidence="7">
    <location>
        <begin position="62"/>
        <end position="89"/>
    </location>
</feature>
<sequence>MSKKNFPMANNVALQDFPEPPSVGRHPQRIYYLDVLRVLSIFGVIAMHAVDISRTDLSDMRTWWIGHALITFSYFGVPVLVMISGAILLSPEKRLDVIPFYKKRLPKIVIPLIAWSFIYYIRDVLDGVTFWLPTFFKRLLTGSWAGHLWFLYMMICIYFMTPFIRKMFVGDGKNEDMRLAKTFLILYFLYNAFLFFVEMAYQSHPSYYMREALFSFYMFYFVLGYYIRRSDIPKSIGLMLSPPLFFIGGILTFWSYYQYSIVLRSRWPAFFDFGTPFVMLMAFAIFLFFKSLTYRDSRFMRAVIYVSKMSYGIYLCHMLVLDVFSGQLLPIFDGTLLPPFSIRSFEPLLSGPLLIVVTFAISLLITMGLHRVRWLRWLVP</sequence>
<name>A0ABX6NEQ1_9BACT</name>
<reference evidence="9 10" key="1">
    <citation type="submission" date="2019-04" db="EMBL/GenBank/DDBJ databases">
        <title>Isolation and culture of sulfate reducing bacteria from the cold seep of the South China Sea.</title>
        <authorList>
            <person name="Sun C."/>
            <person name="Liu R."/>
        </authorList>
    </citation>
    <scope>NUCLEOTIDE SEQUENCE [LARGE SCALE GENOMIC DNA]</scope>
    <source>
        <strain evidence="9 10">CS1</strain>
    </source>
</reference>
<dbReference type="PANTHER" id="PTHR40074">
    <property type="entry name" value="O-ACETYLTRANSFERASE WECH"/>
    <property type="match status" value="1"/>
</dbReference>
<evidence type="ECO:0000259" key="8">
    <source>
        <dbReference type="Pfam" id="PF01757"/>
    </source>
</evidence>
<evidence type="ECO:0000313" key="10">
    <source>
        <dbReference type="Proteomes" id="UP000503251"/>
    </source>
</evidence>
<feature type="transmembrane region" description="Helical" evidence="7">
    <location>
        <begin position="30"/>
        <end position="50"/>
    </location>
</feature>
<keyword evidence="6 7" id="KW-0472">Membrane</keyword>
<dbReference type="EMBL" id="CP039543">
    <property type="protein sequence ID" value="QJT08277.1"/>
    <property type="molecule type" value="Genomic_DNA"/>
</dbReference>
<proteinExistence type="inferred from homology"/>
<evidence type="ECO:0000256" key="3">
    <source>
        <dbReference type="ARBA" id="ARBA00022475"/>
    </source>
</evidence>
<dbReference type="Proteomes" id="UP000503251">
    <property type="component" value="Chromosome"/>
</dbReference>
<accession>A0ABX6NEQ1</accession>
<keyword evidence="3" id="KW-1003">Cell membrane</keyword>
<keyword evidence="4 7" id="KW-0812">Transmembrane</keyword>
<feature type="transmembrane region" description="Helical" evidence="7">
    <location>
        <begin position="269"/>
        <end position="289"/>
    </location>
</feature>
<feature type="domain" description="Acyltransferase 3" evidence="8">
    <location>
        <begin position="30"/>
        <end position="366"/>
    </location>
</feature>
<feature type="transmembrane region" description="Helical" evidence="7">
    <location>
        <begin position="207"/>
        <end position="226"/>
    </location>
</feature>
<feature type="transmembrane region" description="Helical" evidence="7">
    <location>
        <begin position="142"/>
        <end position="161"/>
    </location>
</feature>
<evidence type="ECO:0000256" key="2">
    <source>
        <dbReference type="ARBA" id="ARBA00007400"/>
    </source>
</evidence>
<dbReference type="Pfam" id="PF01757">
    <property type="entry name" value="Acyl_transf_3"/>
    <property type="match status" value="1"/>
</dbReference>
<comment type="subcellular location">
    <subcellularLocation>
        <location evidence="1">Cell membrane</location>
        <topology evidence="1">Multi-pass membrane protein</topology>
    </subcellularLocation>
</comment>
<dbReference type="PANTHER" id="PTHR40074:SF2">
    <property type="entry name" value="O-ACETYLTRANSFERASE WECH"/>
    <property type="match status" value="1"/>
</dbReference>
<evidence type="ECO:0000256" key="4">
    <source>
        <dbReference type="ARBA" id="ARBA00022692"/>
    </source>
</evidence>
<feature type="transmembrane region" description="Helical" evidence="7">
    <location>
        <begin position="349"/>
        <end position="369"/>
    </location>
</feature>
<evidence type="ECO:0000256" key="5">
    <source>
        <dbReference type="ARBA" id="ARBA00022989"/>
    </source>
</evidence>
<feature type="transmembrane region" description="Helical" evidence="7">
    <location>
        <begin position="182"/>
        <end position="201"/>
    </location>
</feature>
<feature type="transmembrane region" description="Helical" evidence="7">
    <location>
        <begin position="310"/>
        <end position="329"/>
    </location>
</feature>
<keyword evidence="10" id="KW-1185">Reference proteome</keyword>